<dbReference type="AlphaFoldDB" id="A0A0F8UUR4"/>
<evidence type="ECO:0000313" key="2">
    <source>
        <dbReference type="Proteomes" id="UP000034947"/>
    </source>
</evidence>
<keyword evidence="2" id="KW-1185">Reference proteome</keyword>
<proteinExistence type="predicted"/>
<evidence type="ECO:0000313" key="1">
    <source>
        <dbReference type="EMBL" id="KKK23203.1"/>
    </source>
</evidence>
<gene>
    <name evidence="1" type="ORF">AOCH_001890</name>
</gene>
<dbReference type="OrthoDB" id="4154127at2759"/>
<name>A0A0F8UUR4_9EURO</name>
<dbReference type="VEuPathDB" id="FungiDB:P175DRAFT_0528354"/>
<accession>A0A0F8UUR4</accession>
<reference evidence="1 2" key="1">
    <citation type="submission" date="2015-02" db="EMBL/GenBank/DDBJ databases">
        <title>Draft Genome Sequences of Two Closely-Related Aflatoxigenic Aspergillus Species Obtained from the Cote d'Ivoire.</title>
        <authorList>
            <person name="Moore G.G."/>
            <person name="Beltz S.B."/>
            <person name="Mack B.M."/>
        </authorList>
    </citation>
    <scope>NUCLEOTIDE SEQUENCE [LARGE SCALE GENOMIC DNA]</scope>
    <source>
        <strain evidence="1 2">SRRC1432</strain>
    </source>
</reference>
<sequence length="107" mass="12548">MDCFRQIVRLVKSPFRRNKHRVLEIGPPTDFRKEEMPSFFVDDDALTLHSRTALEKDTIIKTIEQEPSTRDKLKSHVRRLSVKMSRPLIDHEGSRFNSELGNKREAS</sequence>
<comment type="caution">
    <text evidence="1">The sequence shown here is derived from an EMBL/GenBank/DDBJ whole genome shotgun (WGS) entry which is preliminary data.</text>
</comment>
<dbReference type="EMBL" id="JYKN01000753">
    <property type="protein sequence ID" value="KKK23203.1"/>
    <property type="molecule type" value="Genomic_DNA"/>
</dbReference>
<protein>
    <submittedName>
        <fullName evidence="1">Uncharacterized protein</fullName>
    </submittedName>
</protein>
<dbReference type="Proteomes" id="UP000034947">
    <property type="component" value="Unassembled WGS sequence"/>
</dbReference>
<organism evidence="1 2">
    <name type="scientific">Aspergillus ochraceoroseus</name>
    <dbReference type="NCBI Taxonomy" id="138278"/>
    <lineage>
        <taxon>Eukaryota</taxon>
        <taxon>Fungi</taxon>
        <taxon>Dikarya</taxon>
        <taxon>Ascomycota</taxon>
        <taxon>Pezizomycotina</taxon>
        <taxon>Eurotiomycetes</taxon>
        <taxon>Eurotiomycetidae</taxon>
        <taxon>Eurotiales</taxon>
        <taxon>Aspergillaceae</taxon>
        <taxon>Aspergillus</taxon>
        <taxon>Aspergillus subgen. Nidulantes</taxon>
    </lineage>
</organism>